<keyword evidence="1" id="KW-0732">Signal</keyword>
<organism evidence="2 3">
    <name type="scientific">Agitococcus lubricus</name>
    <dbReference type="NCBI Taxonomy" id="1077255"/>
    <lineage>
        <taxon>Bacteria</taxon>
        <taxon>Pseudomonadati</taxon>
        <taxon>Pseudomonadota</taxon>
        <taxon>Gammaproteobacteria</taxon>
        <taxon>Moraxellales</taxon>
        <taxon>Moraxellaceae</taxon>
        <taxon>Agitococcus</taxon>
    </lineage>
</organism>
<dbReference type="RefSeq" id="WP_107864479.1">
    <property type="nucleotide sequence ID" value="NZ_QAON01000002.1"/>
</dbReference>
<reference evidence="2 3" key="1">
    <citation type="submission" date="2018-04" db="EMBL/GenBank/DDBJ databases">
        <title>Genomic Encyclopedia of Archaeal and Bacterial Type Strains, Phase II (KMG-II): from individual species to whole genera.</title>
        <authorList>
            <person name="Goeker M."/>
        </authorList>
    </citation>
    <scope>NUCLEOTIDE SEQUENCE [LARGE SCALE GENOMIC DNA]</scope>
    <source>
        <strain evidence="2 3">DSM 5822</strain>
    </source>
</reference>
<dbReference type="EMBL" id="QAON01000002">
    <property type="protein sequence ID" value="PTQ90626.1"/>
    <property type="molecule type" value="Genomic_DNA"/>
</dbReference>
<protein>
    <recommendedName>
        <fullName evidence="4">Lipoprotein</fullName>
    </recommendedName>
</protein>
<dbReference type="PROSITE" id="PS51257">
    <property type="entry name" value="PROKAR_LIPOPROTEIN"/>
    <property type="match status" value="1"/>
</dbReference>
<name>A0A2T5J274_9GAMM</name>
<evidence type="ECO:0000256" key="1">
    <source>
        <dbReference type="SAM" id="SignalP"/>
    </source>
</evidence>
<comment type="caution">
    <text evidence="2">The sequence shown here is derived from an EMBL/GenBank/DDBJ whole genome shotgun (WGS) entry which is preliminary data.</text>
</comment>
<evidence type="ECO:0000313" key="3">
    <source>
        <dbReference type="Proteomes" id="UP000244223"/>
    </source>
</evidence>
<proteinExistence type="predicted"/>
<feature type="chain" id="PRO_5030957029" description="Lipoprotein" evidence="1">
    <location>
        <begin position="22"/>
        <end position="360"/>
    </location>
</feature>
<evidence type="ECO:0008006" key="4">
    <source>
        <dbReference type="Google" id="ProtNLM"/>
    </source>
</evidence>
<evidence type="ECO:0000313" key="2">
    <source>
        <dbReference type="EMBL" id="PTQ90626.1"/>
    </source>
</evidence>
<accession>A0A2T5J274</accession>
<sequence length="360" mass="37481">MSSRIIKYSPLVLALSLAACGGGSDDSNPSSGTTQNLTTAISTANQSMVAAEVTSNALNFSRSTLGDISSATFAVAQDNQGAETLNLRVLLTDIRQIMRDSAQATTPQVLAAAVSLDENCAISGKKNSSYDDKNGNQAWDVTESGTVTFTNCVMQSGGVTLNGAVKDEWLAESLTSTTDKFTFVNLKASLNSVSTELVSGVVSYTETTTGNLQNSTLQSTDRYVTTDLKVKATQNAKTENFTLNEDISLSQSSPNLNLLTITGSGVISSDNQHINGSIKFDITTPIVMDTTANPVTVSAGQMTISGSGGTALYLSFATPSTGQVTLQLKKDGANVGAGQVIDVQTLLAGVNAVVEQQQAQ</sequence>
<dbReference type="Proteomes" id="UP000244223">
    <property type="component" value="Unassembled WGS sequence"/>
</dbReference>
<dbReference type="OrthoDB" id="9845265at2"/>
<keyword evidence="3" id="KW-1185">Reference proteome</keyword>
<feature type="signal peptide" evidence="1">
    <location>
        <begin position="1"/>
        <end position="21"/>
    </location>
</feature>
<dbReference type="AlphaFoldDB" id="A0A2T5J274"/>
<gene>
    <name evidence="2" type="ORF">C8N29_10225</name>
</gene>